<reference evidence="10" key="3">
    <citation type="submission" date="2025-09" db="UniProtKB">
        <authorList>
            <consortium name="Ensembl"/>
        </authorList>
    </citation>
    <scope>IDENTIFICATION</scope>
</reference>
<dbReference type="PROSITE" id="PS00028">
    <property type="entry name" value="ZINC_FINGER_C2H2_1"/>
    <property type="match status" value="12"/>
</dbReference>
<keyword evidence="11" id="KW-1185">Reference proteome</keyword>
<keyword evidence="2" id="KW-0479">Metal-binding</keyword>
<keyword evidence="5" id="KW-0862">Zinc</keyword>
<evidence type="ECO:0000313" key="11">
    <source>
        <dbReference type="Proteomes" id="UP000265100"/>
    </source>
</evidence>
<dbReference type="InterPro" id="IPR013087">
    <property type="entry name" value="Znf_C2H2_type"/>
</dbReference>
<feature type="compositionally biased region" description="Basic and acidic residues" evidence="8">
    <location>
        <begin position="399"/>
        <end position="412"/>
    </location>
</feature>
<keyword evidence="3" id="KW-0677">Repeat</keyword>
<evidence type="ECO:0000256" key="1">
    <source>
        <dbReference type="ARBA" id="ARBA00004123"/>
    </source>
</evidence>
<feature type="domain" description="C2H2-type" evidence="9">
    <location>
        <begin position="417"/>
        <end position="444"/>
    </location>
</feature>
<dbReference type="GeneTree" id="ENSGT00940000166443"/>
<keyword evidence="4 7" id="KW-0863">Zinc-finger</keyword>
<feature type="compositionally biased region" description="Basic and acidic residues" evidence="8">
    <location>
        <begin position="279"/>
        <end position="301"/>
    </location>
</feature>
<keyword evidence="6" id="KW-0539">Nucleus</keyword>
<dbReference type="GO" id="GO:0005634">
    <property type="term" value="C:nucleus"/>
    <property type="evidence" value="ECO:0007669"/>
    <property type="project" value="UniProtKB-SubCell"/>
</dbReference>
<dbReference type="Proteomes" id="UP000265100">
    <property type="component" value="Chromosome 11"/>
</dbReference>
<feature type="compositionally biased region" description="Basic and acidic residues" evidence="8">
    <location>
        <begin position="109"/>
        <end position="131"/>
    </location>
</feature>
<dbReference type="Gene3D" id="3.30.160.60">
    <property type="entry name" value="Classic Zinc Finger"/>
    <property type="match status" value="4"/>
</dbReference>
<evidence type="ECO:0000256" key="8">
    <source>
        <dbReference type="SAM" id="MobiDB-lite"/>
    </source>
</evidence>
<dbReference type="Pfam" id="PF00096">
    <property type="entry name" value="zf-C2H2"/>
    <property type="match status" value="5"/>
</dbReference>
<dbReference type="PROSITE" id="PS50157">
    <property type="entry name" value="ZINC_FINGER_C2H2_2"/>
    <property type="match status" value="10"/>
</dbReference>
<evidence type="ECO:0000256" key="5">
    <source>
        <dbReference type="ARBA" id="ARBA00022833"/>
    </source>
</evidence>
<accession>A0AAX7VRS9</accession>
<dbReference type="AlphaFoldDB" id="A0AAX7VRS9"/>
<evidence type="ECO:0000256" key="6">
    <source>
        <dbReference type="ARBA" id="ARBA00023242"/>
    </source>
</evidence>
<feature type="domain" description="C2H2-type" evidence="9">
    <location>
        <begin position="677"/>
        <end position="704"/>
    </location>
</feature>
<dbReference type="GO" id="GO:0000981">
    <property type="term" value="F:DNA-binding transcription factor activity, RNA polymerase II-specific"/>
    <property type="evidence" value="ECO:0007669"/>
    <property type="project" value="TreeGrafter"/>
</dbReference>
<feature type="region of interest" description="Disordered" evidence="8">
    <location>
        <begin position="155"/>
        <end position="244"/>
    </location>
</feature>
<feature type="domain" description="C2H2-type" evidence="9">
    <location>
        <begin position="778"/>
        <end position="805"/>
    </location>
</feature>
<feature type="compositionally biased region" description="Polar residues" evidence="8">
    <location>
        <begin position="807"/>
        <end position="818"/>
    </location>
</feature>
<feature type="compositionally biased region" description="Basic and acidic residues" evidence="8">
    <location>
        <begin position="923"/>
        <end position="948"/>
    </location>
</feature>
<feature type="domain" description="C2H2-type" evidence="9">
    <location>
        <begin position="718"/>
        <end position="745"/>
    </location>
</feature>
<evidence type="ECO:0000256" key="2">
    <source>
        <dbReference type="ARBA" id="ARBA00022723"/>
    </source>
</evidence>
<feature type="compositionally biased region" description="Basic residues" evidence="8">
    <location>
        <begin position="496"/>
        <end position="505"/>
    </location>
</feature>
<feature type="domain" description="C2H2-type" evidence="9">
    <location>
        <begin position="479"/>
        <end position="506"/>
    </location>
</feature>
<evidence type="ECO:0000259" key="9">
    <source>
        <dbReference type="PROSITE" id="PS50157"/>
    </source>
</evidence>
<dbReference type="PANTHER" id="PTHR24394:SF29">
    <property type="entry name" value="MYONEURIN"/>
    <property type="match status" value="1"/>
</dbReference>
<feature type="compositionally biased region" description="Basic and acidic residues" evidence="8">
    <location>
        <begin position="890"/>
        <end position="902"/>
    </location>
</feature>
<name>A0AAX7VRS9_ASTCA</name>
<feature type="region of interest" description="Disordered" evidence="8">
    <location>
        <begin position="100"/>
        <end position="131"/>
    </location>
</feature>
<sequence>MEGSASSASVEDGAENKRHADEGTPEENAGPSTEETADSKHPSTGRDLNIYVNTASVRSCALSSCTPSIGKYKELSVECKDCGLKFAQQELYETHLHQHAVEDEETPMEEDRTAETVSERADDVESRDEDVRNTLRQGYTCVTCGKKYKYRVSFQKHQRLHRKKTSKGDKTNANMQEETRKEDNVERSEVEGPGEDAMTAERDSSVESDCTEPVCHSKVSKLSDGSESEDVRSQTRGEAEENEEHKVECKDCGLKFAQQELYETHLHQHAVEDEETPMEEDRTAETVSERADDGESRDEDVRNTLRQGYTCVTCGKNYKYCVSFQKHQRLHRKRTSKGDKTNANMQEETRKEDNVERSEVEGPGEDAMTAEGDSSVESDCTEPVCHSKVSKLSDGSESEDVRSQTRGEVEENKELSVECKDCGLKFAQQELYETHLHQHAVEDEETPMEEDRTAETVSERADDVESRDEDVRNTLRQGYTCVTCGKNYKYRVSFQKHQRLHRKTTSKGDKTNTNMQEETRKEDNVERSEVEGPGEDAMTAERDSSVESDCTEPVCHSKVSKLSDGSESEDVRSQTRGEVEENEEHRVECKDCGLKFTQWENYETHLHQHALEEEEAEIEDHMVAELVPEREDAGDESMIGNTAECDESDSAQTGTSDPIQSFGVSTASVKNAPRKDYVCSICGKIYAYLVSFKKHQQLHENESSASAKPPDESILRQYECPDCGMLFIRRTRLISHLRVHRASISLKSAPHRCDTCNKDFASAGLWLAHAELHKQNPFWCLSCTRGFRDEASLDKHLQNHYHRHGSLRTSAQPTSHFSNHGGAKQSFSNPGKVISHQKQHRTNSVNLGGLIQRSALLPCVEEEPEMNADLKERPEEEESTQKTGLQSPCEKIEDRDRSDKSDCGEPVFHFKILRQANLADLSDESKSGDVQSKTRNEPDEAESQERNVHSDHKYWEWECFDCDMGFDDVAKLHSHYIKHATGELPILWDNTEG</sequence>
<dbReference type="InterPro" id="IPR036236">
    <property type="entry name" value="Znf_C2H2_sf"/>
</dbReference>
<proteinExistence type="predicted"/>
<reference evidence="10" key="1">
    <citation type="submission" date="2018-05" db="EMBL/GenBank/DDBJ databases">
        <authorList>
            <person name="Datahose"/>
        </authorList>
    </citation>
    <scope>NUCLEOTIDE SEQUENCE</scope>
</reference>
<feature type="domain" description="C2H2-type" evidence="9">
    <location>
        <begin position="587"/>
        <end position="614"/>
    </location>
</feature>
<evidence type="ECO:0000256" key="3">
    <source>
        <dbReference type="ARBA" id="ARBA00022737"/>
    </source>
</evidence>
<feature type="region of interest" description="Disordered" evidence="8">
    <location>
        <begin position="863"/>
        <end position="902"/>
    </location>
</feature>
<feature type="domain" description="C2H2-type" evidence="9">
    <location>
        <begin position="247"/>
        <end position="274"/>
    </location>
</feature>
<feature type="region of interest" description="Disordered" evidence="8">
    <location>
        <begin position="268"/>
        <end position="301"/>
    </location>
</feature>
<comment type="subcellular location">
    <subcellularLocation>
        <location evidence="1">Nucleus</location>
    </subcellularLocation>
</comment>
<feature type="domain" description="C2H2-type" evidence="9">
    <location>
        <begin position="77"/>
        <end position="104"/>
    </location>
</feature>
<feature type="compositionally biased region" description="Basic and acidic residues" evidence="8">
    <location>
        <begin position="229"/>
        <end position="244"/>
    </location>
</feature>
<feature type="compositionally biased region" description="Basic and acidic residues" evidence="8">
    <location>
        <begin position="449"/>
        <end position="471"/>
    </location>
</feature>
<feature type="region of interest" description="Disordered" evidence="8">
    <location>
        <begin position="1"/>
        <end position="47"/>
    </location>
</feature>
<feature type="domain" description="C2H2-type" evidence="9">
    <location>
        <begin position="139"/>
        <end position="166"/>
    </location>
</feature>
<dbReference type="GO" id="GO:0008270">
    <property type="term" value="F:zinc ion binding"/>
    <property type="evidence" value="ECO:0007669"/>
    <property type="project" value="UniProtKB-KW"/>
</dbReference>
<protein>
    <recommendedName>
        <fullName evidence="9">C2H2-type domain-containing protein</fullName>
    </recommendedName>
</protein>
<reference evidence="10" key="2">
    <citation type="submission" date="2025-08" db="UniProtKB">
        <authorList>
            <consortium name="Ensembl"/>
        </authorList>
    </citation>
    <scope>IDENTIFICATION</scope>
</reference>
<dbReference type="SUPFAM" id="SSF57667">
    <property type="entry name" value="beta-beta-alpha zinc fingers"/>
    <property type="match status" value="5"/>
</dbReference>
<feature type="domain" description="C2H2-type" evidence="9">
    <location>
        <begin position="309"/>
        <end position="336"/>
    </location>
</feature>
<feature type="region of interest" description="Disordered" evidence="8">
    <location>
        <begin position="633"/>
        <end position="662"/>
    </location>
</feature>
<feature type="region of interest" description="Disordered" evidence="8">
    <location>
        <begin position="439"/>
        <end position="471"/>
    </location>
</feature>
<feature type="compositionally biased region" description="Basic residues" evidence="8">
    <location>
        <begin position="155"/>
        <end position="165"/>
    </location>
</feature>
<feature type="compositionally biased region" description="Basic and acidic residues" evidence="8">
    <location>
        <begin position="177"/>
        <end position="190"/>
    </location>
</feature>
<feature type="compositionally biased region" description="Basic and acidic residues" evidence="8">
    <location>
        <begin position="517"/>
        <end position="530"/>
    </location>
</feature>
<dbReference type="SMART" id="SM00355">
    <property type="entry name" value="ZnF_C2H2"/>
    <property type="match status" value="12"/>
</dbReference>
<organism evidence="10 11">
    <name type="scientific">Astatotilapia calliptera</name>
    <name type="common">Eastern happy</name>
    <name type="synonym">Chromis callipterus</name>
    <dbReference type="NCBI Taxonomy" id="8154"/>
    <lineage>
        <taxon>Eukaryota</taxon>
        <taxon>Metazoa</taxon>
        <taxon>Chordata</taxon>
        <taxon>Craniata</taxon>
        <taxon>Vertebrata</taxon>
        <taxon>Euteleostomi</taxon>
        <taxon>Actinopterygii</taxon>
        <taxon>Neopterygii</taxon>
        <taxon>Teleostei</taxon>
        <taxon>Neoteleostei</taxon>
        <taxon>Acanthomorphata</taxon>
        <taxon>Ovalentaria</taxon>
        <taxon>Cichlomorphae</taxon>
        <taxon>Cichliformes</taxon>
        <taxon>Cichlidae</taxon>
        <taxon>African cichlids</taxon>
        <taxon>Pseudocrenilabrinae</taxon>
        <taxon>Haplochromini</taxon>
        <taxon>Astatotilapia</taxon>
    </lineage>
</organism>
<feature type="compositionally biased region" description="Basic and acidic residues" evidence="8">
    <location>
        <begin position="569"/>
        <end position="582"/>
    </location>
</feature>
<feature type="compositionally biased region" description="Polar residues" evidence="8">
    <location>
        <begin position="650"/>
        <end position="662"/>
    </location>
</feature>
<evidence type="ECO:0000313" key="10">
    <source>
        <dbReference type="Ensembl" id="ENSACLP00000085343.1"/>
    </source>
</evidence>
<feature type="region of interest" description="Disordered" evidence="8">
    <location>
        <begin position="921"/>
        <end position="948"/>
    </location>
</feature>
<evidence type="ECO:0000256" key="4">
    <source>
        <dbReference type="ARBA" id="ARBA00022771"/>
    </source>
</evidence>
<feature type="region of interest" description="Disordered" evidence="8">
    <location>
        <begin position="803"/>
        <end position="847"/>
    </location>
</feature>
<dbReference type="Ensembl" id="ENSACLT00000066396.1">
    <property type="protein sequence ID" value="ENSACLP00000085343.1"/>
    <property type="gene ID" value="ENSACLG00000011849.2"/>
</dbReference>
<feature type="region of interest" description="Disordered" evidence="8">
    <location>
        <begin position="328"/>
        <end position="412"/>
    </location>
</feature>
<dbReference type="PANTHER" id="PTHR24394">
    <property type="entry name" value="ZINC FINGER PROTEIN"/>
    <property type="match status" value="1"/>
</dbReference>
<feature type="compositionally biased region" description="Basic and acidic residues" evidence="8">
    <location>
        <begin position="347"/>
        <end position="360"/>
    </location>
</feature>
<evidence type="ECO:0000256" key="7">
    <source>
        <dbReference type="PROSITE-ProRule" id="PRU00042"/>
    </source>
</evidence>
<feature type="region of interest" description="Disordered" evidence="8">
    <location>
        <begin position="496"/>
        <end position="582"/>
    </location>
</feature>